<dbReference type="AlphaFoldDB" id="A0A1P8KEM8"/>
<evidence type="ECO:0000313" key="10">
    <source>
        <dbReference type="Proteomes" id="UP000186110"/>
    </source>
</evidence>
<dbReference type="Pfam" id="PF01435">
    <property type="entry name" value="Peptidase_M48"/>
    <property type="match status" value="1"/>
</dbReference>
<name>A0A1P8KEM8_9BURK</name>
<evidence type="ECO:0000313" key="9">
    <source>
        <dbReference type="EMBL" id="APW44474.1"/>
    </source>
</evidence>
<evidence type="ECO:0000256" key="4">
    <source>
        <dbReference type="ARBA" id="ARBA00022801"/>
    </source>
</evidence>
<dbReference type="PANTHER" id="PTHR22726">
    <property type="entry name" value="METALLOENDOPEPTIDASE OMA1"/>
    <property type="match status" value="1"/>
</dbReference>
<dbReference type="InterPro" id="IPR001915">
    <property type="entry name" value="Peptidase_M48"/>
</dbReference>
<keyword evidence="4" id="KW-0378">Hydrolase</keyword>
<evidence type="ECO:0000256" key="2">
    <source>
        <dbReference type="ARBA" id="ARBA00022670"/>
    </source>
</evidence>
<dbReference type="Gene3D" id="3.30.2010.10">
    <property type="entry name" value="Metalloproteases ('zincins'), catalytic domain"/>
    <property type="match status" value="1"/>
</dbReference>
<keyword evidence="6" id="KW-0482">Metalloprotease</keyword>
<evidence type="ECO:0000256" key="6">
    <source>
        <dbReference type="ARBA" id="ARBA00023049"/>
    </source>
</evidence>
<organism evidence="9 10">
    <name type="scientific">Rhodoferax saidenbachensis</name>
    <dbReference type="NCBI Taxonomy" id="1484693"/>
    <lineage>
        <taxon>Bacteria</taxon>
        <taxon>Pseudomonadati</taxon>
        <taxon>Pseudomonadota</taxon>
        <taxon>Betaproteobacteria</taxon>
        <taxon>Burkholderiales</taxon>
        <taxon>Comamonadaceae</taxon>
        <taxon>Rhodoferax</taxon>
    </lineage>
</organism>
<sequence>MAGNGWTQSTPARSSTGLPNLGDGSGMTPSAERKLGDRIARELYRDPDYLDDPVIMEYVQSIWQPLLAAARLRGELPPELDQAYAWELLLGKDRSVNAFALPGAYFGLHLGLVGVVTSRDELASVLAHELSHVTQRHISRLITRQGEQTPWLIGAMILGALAASKNPGAANAAIVGGQAVAAQTQLNFSRDMEREADRVGFGVMSQAGFAPQGFASMFEKLQQASRLNDGGNFPYLRSHPLTTERISDMQSRVPQGAAAVTLGGELDQAMVAARARVLSNTAVDGLRNWALEVEPTRLARLAPYQQAGALYGATLAAIKLRENAAALQAWTRLNELVRNDAAAARLARLLGAELYLAQGDTARAQALLNDGEAKTSRAELFLLTPVRVRTGQAKAASESLQIWLVDHPRDAQAWQLLASAYAAQGRNVASIRAEAEVNVAQLDYASALARFKAAQEQARLGGAGADHFEASIVDTRARQMELLLREQALER</sequence>
<keyword evidence="3" id="KW-0479">Metal-binding</keyword>
<dbReference type="EMBL" id="CP019239">
    <property type="protein sequence ID" value="APW44474.1"/>
    <property type="molecule type" value="Genomic_DNA"/>
</dbReference>
<dbReference type="KEGG" id="rsb:RS694_19420"/>
<dbReference type="GO" id="GO:0051603">
    <property type="term" value="P:proteolysis involved in protein catabolic process"/>
    <property type="evidence" value="ECO:0007669"/>
    <property type="project" value="TreeGrafter"/>
</dbReference>
<dbReference type="InterPro" id="IPR051156">
    <property type="entry name" value="Mito/Outer_Membr_Metalloprot"/>
</dbReference>
<gene>
    <name evidence="9" type="ORF">RS694_19420</name>
</gene>
<feature type="compositionally biased region" description="Polar residues" evidence="7">
    <location>
        <begin position="1"/>
        <end position="18"/>
    </location>
</feature>
<evidence type="ECO:0000256" key="5">
    <source>
        <dbReference type="ARBA" id="ARBA00022833"/>
    </source>
</evidence>
<keyword evidence="10" id="KW-1185">Reference proteome</keyword>
<accession>A0A1P8KEM8</accession>
<evidence type="ECO:0000256" key="3">
    <source>
        <dbReference type="ARBA" id="ARBA00022723"/>
    </source>
</evidence>
<dbReference type="RefSeq" id="WP_029706750.1">
    <property type="nucleotide sequence ID" value="NZ_CP019239.1"/>
</dbReference>
<feature type="domain" description="Peptidase M48" evidence="8">
    <location>
        <begin position="86"/>
        <end position="252"/>
    </location>
</feature>
<dbReference type="GO" id="GO:0004222">
    <property type="term" value="F:metalloendopeptidase activity"/>
    <property type="evidence" value="ECO:0007669"/>
    <property type="project" value="InterPro"/>
</dbReference>
<dbReference type="eggNOG" id="COG4783">
    <property type="taxonomic scope" value="Bacteria"/>
</dbReference>
<dbReference type="Proteomes" id="UP000186110">
    <property type="component" value="Chromosome"/>
</dbReference>
<dbReference type="GO" id="GO:0016020">
    <property type="term" value="C:membrane"/>
    <property type="evidence" value="ECO:0007669"/>
    <property type="project" value="TreeGrafter"/>
</dbReference>
<proteinExistence type="predicted"/>
<dbReference type="PANTHER" id="PTHR22726:SF1">
    <property type="entry name" value="METALLOENDOPEPTIDASE OMA1, MITOCHONDRIAL"/>
    <property type="match status" value="1"/>
</dbReference>
<feature type="region of interest" description="Disordered" evidence="7">
    <location>
        <begin position="1"/>
        <end position="32"/>
    </location>
</feature>
<reference evidence="9 10" key="1">
    <citation type="submission" date="2017-01" db="EMBL/GenBank/DDBJ databases">
        <authorList>
            <person name="Mah S.A."/>
            <person name="Swanson W.J."/>
            <person name="Moy G.W."/>
            <person name="Vacquier V.D."/>
        </authorList>
    </citation>
    <scope>NUCLEOTIDE SEQUENCE [LARGE SCALE GENOMIC DNA]</scope>
    <source>
        <strain evidence="9 10">DSM 22694</strain>
    </source>
</reference>
<dbReference type="STRING" id="1484693.RS694_19420"/>
<comment type="cofactor">
    <cofactor evidence="1">
        <name>Zn(2+)</name>
        <dbReference type="ChEBI" id="CHEBI:29105"/>
    </cofactor>
</comment>
<evidence type="ECO:0000256" key="1">
    <source>
        <dbReference type="ARBA" id="ARBA00001947"/>
    </source>
</evidence>
<dbReference type="GO" id="GO:0046872">
    <property type="term" value="F:metal ion binding"/>
    <property type="evidence" value="ECO:0007669"/>
    <property type="project" value="UniProtKB-KW"/>
</dbReference>
<evidence type="ECO:0000259" key="8">
    <source>
        <dbReference type="Pfam" id="PF01435"/>
    </source>
</evidence>
<keyword evidence="5" id="KW-0862">Zinc</keyword>
<evidence type="ECO:0000256" key="7">
    <source>
        <dbReference type="SAM" id="MobiDB-lite"/>
    </source>
</evidence>
<keyword evidence="2" id="KW-0645">Protease</keyword>
<protein>
    <submittedName>
        <fullName evidence="9">Peptidase M48</fullName>
    </submittedName>
</protein>